<feature type="non-terminal residue" evidence="1">
    <location>
        <position position="100"/>
    </location>
</feature>
<dbReference type="AlphaFoldDB" id="A0AAW4KYA4"/>
<accession>A0AAW4KYA4</accession>
<gene>
    <name evidence="1" type="ORF">KIN13_18595</name>
</gene>
<dbReference type="EMBL" id="JAHBND010000770">
    <property type="protein sequence ID" value="MBS7675419.1"/>
    <property type="molecule type" value="Genomic_DNA"/>
</dbReference>
<dbReference type="RefSeq" id="WP_213421257.1">
    <property type="nucleotide sequence ID" value="NZ_JAHBND010000770.1"/>
</dbReference>
<reference evidence="1" key="2">
    <citation type="submission" date="2023-08" db="EMBL/GenBank/DDBJ databases">
        <title>Vibrio cholerae Outbreaks in Tanzania Exemplify Founder Flush: Simultaneous Increases in Population Size and Genetic Diversity.</title>
        <authorList>
            <person name="Debes A.K."/>
            <person name="Mohammed A."/>
            <person name="Maseke I."/>
            <person name="Almeida M."/>
            <person name="Li S."/>
            <person name="Matimba H."/>
            <person name="Joachim A."/>
            <person name="Mizinduko M."/>
            <person name="Nyanga S."/>
            <person name="Kelly M."/>
            <person name="Kachwamba Y."/>
            <person name="Schaffer A.M."/>
            <person name="Nyanga A.S."/>
            <person name="Mghamba J."/>
            <person name="Mosha F.S."/>
            <person name="Sack D.A."/>
            <person name="Stine O.C."/>
        </authorList>
    </citation>
    <scope>NUCLEOTIDE SEQUENCE</scope>
    <source>
        <strain evidence="1">TDS0091212</strain>
    </source>
</reference>
<evidence type="ECO:0000313" key="1">
    <source>
        <dbReference type="EMBL" id="MBS7675419.1"/>
    </source>
</evidence>
<comment type="caution">
    <text evidence="1">The sequence shown here is derived from an EMBL/GenBank/DDBJ whole genome shotgun (WGS) entry which is preliminary data.</text>
</comment>
<evidence type="ECO:0000313" key="2">
    <source>
        <dbReference type="Proteomes" id="UP001196338"/>
    </source>
</evidence>
<organism evidence="1 2">
    <name type="scientific">Vibrio cholerae</name>
    <dbReference type="NCBI Taxonomy" id="666"/>
    <lineage>
        <taxon>Bacteria</taxon>
        <taxon>Pseudomonadati</taxon>
        <taxon>Pseudomonadota</taxon>
        <taxon>Gammaproteobacteria</taxon>
        <taxon>Vibrionales</taxon>
        <taxon>Vibrionaceae</taxon>
        <taxon>Vibrio</taxon>
    </lineage>
</organism>
<reference evidence="1" key="1">
    <citation type="submission" date="2021-05" db="EMBL/GenBank/DDBJ databases">
        <authorList>
            <person name="Stine C."/>
        </authorList>
    </citation>
    <scope>NUCLEOTIDE SEQUENCE</scope>
    <source>
        <strain evidence="1">TDS0091212</strain>
    </source>
</reference>
<protein>
    <submittedName>
        <fullName evidence="1">Uncharacterized protein</fullName>
    </submittedName>
</protein>
<proteinExistence type="predicted"/>
<dbReference type="Proteomes" id="UP001196338">
    <property type="component" value="Unassembled WGS sequence"/>
</dbReference>
<feature type="non-terminal residue" evidence="1">
    <location>
        <position position="1"/>
    </location>
</feature>
<name>A0AAW4KYA4_VIBCL</name>
<sequence>LRQQATNALVEWAALLVCGFSRDPAYFSAMVTANAWPEQGLQALDALAFMHRFNHTTDPALLHAARTPMIVRLQASLNIFAHRTALTIAGHALTYRQLQQ</sequence>